<evidence type="ECO:0000313" key="1">
    <source>
        <dbReference type="EMBL" id="SVD59836.1"/>
    </source>
</evidence>
<feature type="non-terminal residue" evidence="1">
    <location>
        <position position="1"/>
    </location>
</feature>
<dbReference type="AlphaFoldDB" id="A0A382WLL2"/>
<proteinExistence type="predicted"/>
<name>A0A382WLL2_9ZZZZ</name>
<reference evidence="1" key="1">
    <citation type="submission" date="2018-05" db="EMBL/GenBank/DDBJ databases">
        <authorList>
            <person name="Lanie J.A."/>
            <person name="Ng W.-L."/>
            <person name="Kazmierczak K.M."/>
            <person name="Andrzejewski T.M."/>
            <person name="Davidsen T.M."/>
            <person name="Wayne K.J."/>
            <person name="Tettelin H."/>
            <person name="Glass J.I."/>
            <person name="Rusch D."/>
            <person name="Podicherti R."/>
            <person name="Tsui H.-C.T."/>
            <person name="Winkler M.E."/>
        </authorList>
    </citation>
    <scope>NUCLEOTIDE SEQUENCE</scope>
</reference>
<accession>A0A382WLL2</accession>
<sequence>LYASRAKLRNSDLIPHLEQVASQRDLETSLVKDHEPTVSVPDTTPTTGKDLMYYRYVVGPRNLVGTKKFLDAAKLGRSVPSPFIQAYFPAVKMLDDIVTAGPGYIMMLKNLQKRALMSKK</sequence>
<organism evidence="1">
    <name type="scientific">marine metagenome</name>
    <dbReference type="NCBI Taxonomy" id="408172"/>
    <lineage>
        <taxon>unclassified sequences</taxon>
        <taxon>metagenomes</taxon>
        <taxon>ecological metagenomes</taxon>
    </lineage>
</organism>
<dbReference type="EMBL" id="UINC01160927">
    <property type="protein sequence ID" value="SVD59836.1"/>
    <property type="molecule type" value="Genomic_DNA"/>
</dbReference>
<protein>
    <submittedName>
        <fullName evidence="1">Uncharacterized protein</fullName>
    </submittedName>
</protein>
<gene>
    <name evidence="1" type="ORF">METZ01_LOCUS412690</name>
</gene>